<dbReference type="PRINTS" id="PR00352">
    <property type="entry name" value="3FE4SFRDOXIN"/>
</dbReference>
<dbReference type="PANTHER" id="PTHR36923">
    <property type="entry name" value="FERREDOXIN"/>
    <property type="match status" value="1"/>
</dbReference>
<dbReference type="GO" id="GO:0051538">
    <property type="term" value="F:3 iron, 4 sulfur cluster binding"/>
    <property type="evidence" value="ECO:0007669"/>
    <property type="project" value="UniProtKB-KW"/>
</dbReference>
<reference evidence="11" key="1">
    <citation type="submission" date="2016-11" db="EMBL/GenBank/DDBJ databases">
        <authorList>
            <person name="Jaros S."/>
            <person name="Januszkiewicz K."/>
            <person name="Wedrychowicz H."/>
        </authorList>
    </citation>
    <scope>NUCLEOTIDE SEQUENCE [LARGE SCALE GENOMIC DNA]</scope>
    <source>
        <strain evidence="11">CGMCC 4.3555</strain>
    </source>
</reference>
<name>A0A9X8QZC4_9ACTN</name>
<dbReference type="SUPFAM" id="SSF54862">
    <property type="entry name" value="4Fe-4S ferredoxins"/>
    <property type="match status" value="1"/>
</dbReference>
<evidence type="ECO:0000256" key="5">
    <source>
        <dbReference type="ARBA" id="ARBA00023004"/>
    </source>
</evidence>
<evidence type="ECO:0000313" key="10">
    <source>
        <dbReference type="EMBL" id="SHN21187.1"/>
    </source>
</evidence>
<evidence type="ECO:0000256" key="2">
    <source>
        <dbReference type="ARBA" id="ARBA00022448"/>
    </source>
</evidence>
<keyword evidence="5 8" id="KW-0408">Iron</keyword>
<evidence type="ECO:0000256" key="4">
    <source>
        <dbReference type="ARBA" id="ARBA00022982"/>
    </source>
</evidence>
<keyword evidence="4 8" id="KW-0249">Electron transport</keyword>
<dbReference type="InterPro" id="IPR051269">
    <property type="entry name" value="Fe-S_cluster_ET"/>
</dbReference>
<dbReference type="InterPro" id="IPR017896">
    <property type="entry name" value="4Fe4S_Fe-S-bd"/>
</dbReference>
<feature type="domain" description="4Fe-4S ferredoxin-type" evidence="9">
    <location>
        <begin position="21"/>
        <end position="49"/>
    </location>
</feature>
<organism evidence="10 11">
    <name type="scientific">Streptomyces yunnanensis</name>
    <dbReference type="NCBI Taxonomy" id="156453"/>
    <lineage>
        <taxon>Bacteria</taxon>
        <taxon>Bacillati</taxon>
        <taxon>Actinomycetota</taxon>
        <taxon>Actinomycetes</taxon>
        <taxon>Kitasatosporales</taxon>
        <taxon>Streptomycetaceae</taxon>
        <taxon>Streptomyces</taxon>
    </lineage>
</organism>
<dbReference type="EMBL" id="FRBK01000024">
    <property type="protein sequence ID" value="SHN21187.1"/>
    <property type="molecule type" value="Genomic_DNA"/>
</dbReference>
<evidence type="ECO:0000256" key="6">
    <source>
        <dbReference type="ARBA" id="ARBA00023014"/>
    </source>
</evidence>
<protein>
    <recommendedName>
        <fullName evidence="8">Ferredoxin</fullName>
    </recommendedName>
</protein>
<evidence type="ECO:0000259" key="9">
    <source>
        <dbReference type="PROSITE" id="PS51379"/>
    </source>
</evidence>
<evidence type="ECO:0000313" key="11">
    <source>
        <dbReference type="Proteomes" id="UP000184388"/>
    </source>
</evidence>
<comment type="cofactor">
    <cofactor evidence="1">
        <name>[3Fe-4S] cluster</name>
        <dbReference type="ChEBI" id="CHEBI:21137"/>
    </cofactor>
</comment>
<evidence type="ECO:0000256" key="7">
    <source>
        <dbReference type="ARBA" id="ARBA00023291"/>
    </source>
</evidence>
<comment type="caution">
    <text evidence="10">The sequence shown here is derived from an EMBL/GenBank/DDBJ whole genome shotgun (WGS) entry which is preliminary data.</text>
</comment>
<dbReference type="Proteomes" id="UP000184388">
    <property type="component" value="Unassembled WGS sequence"/>
</dbReference>
<dbReference type="InterPro" id="IPR001080">
    <property type="entry name" value="3Fe4S_ferredoxin"/>
</dbReference>
<dbReference type="AlphaFoldDB" id="A0A9X8QZC4"/>
<dbReference type="GO" id="GO:0009055">
    <property type="term" value="F:electron transfer activity"/>
    <property type="evidence" value="ECO:0007669"/>
    <property type="project" value="UniProtKB-UniRule"/>
</dbReference>
<keyword evidence="2 8" id="KW-0813">Transport</keyword>
<accession>A0A9X8QZC4</accession>
<dbReference type="Pfam" id="PF13370">
    <property type="entry name" value="Fer4_13"/>
    <property type="match status" value="1"/>
</dbReference>
<evidence type="ECO:0000256" key="1">
    <source>
        <dbReference type="ARBA" id="ARBA00001927"/>
    </source>
</evidence>
<evidence type="ECO:0000256" key="8">
    <source>
        <dbReference type="RuleBase" id="RU368020"/>
    </source>
</evidence>
<keyword evidence="7" id="KW-0003">3Fe-4S</keyword>
<dbReference type="PANTHER" id="PTHR36923:SF3">
    <property type="entry name" value="FERREDOXIN"/>
    <property type="match status" value="1"/>
</dbReference>
<keyword evidence="6 8" id="KW-0411">Iron-sulfur</keyword>
<proteinExistence type="predicted"/>
<dbReference type="GO" id="GO:0005506">
    <property type="term" value="F:iron ion binding"/>
    <property type="evidence" value="ECO:0007669"/>
    <property type="project" value="UniProtKB-UniRule"/>
</dbReference>
<sequence>MVTGRTDRPTVPTNAHGATPMKITLDADKCCAAGQCVLVAPEVFDQRDEDGVVVLLDAEPPAAQHAAVREAAAICPAAVIEVQE</sequence>
<dbReference type="PROSITE" id="PS51379">
    <property type="entry name" value="4FE4S_FER_2"/>
    <property type="match status" value="1"/>
</dbReference>
<keyword evidence="3 8" id="KW-0479">Metal-binding</keyword>
<dbReference type="Gene3D" id="3.30.70.20">
    <property type="match status" value="1"/>
</dbReference>
<comment type="function">
    <text evidence="8">Ferredoxins are iron-sulfur proteins that transfer electrons in a wide variety of metabolic reactions.</text>
</comment>
<evidence type="ECO:0000256" key="3">
    <source>
        <dbReference type="ARBA" id="ARBA00022723"/>
    </source>
</evidence>
<gene>
    <name evidence="10" type="ORF">SAMN05216268_12431</name>
</gene>